<evidence type="ECO:0000256" key="1">
    <source>
        <dbReference type="ARBA" id="ARBA00023015"/>
    </source>
</evidence>
<keyword evidence="3" id="KW-0804">Transcription</keyword>
<feature type="domain" description="HTH araC/xylS-type" evidence="4">
    <location>
        <begin position="199"/>
        <end position="297"/>
    </location>
</feature>
<evidence type="ECO:0000256" key="3">
    <source>
        <dbReference type="ARBA" id="ARBA00023163"/>
    </source>
</evidence>
<keyword evidence="6" id="KW-1185">Reference proteome</keyword>
<dbReference type="SUPFAM" id="SSF46689">
    <property type="entry name" value="Homeodomain-like"/>
    <property type="match status" value="1"/>
</dbReference>
<gene>
    <name evidence="5" type="ORF">BCY89_04030</name>
</gene>
<dbReference type="PROSITE" id="PS01124">
    <property type="entry name" value="HTH_ARAC_FAMILY_2"/>
    <property type="match status" value="1"/>
</dbReference>
<dbReference type="Pfam" id="PF12833">
    <property type="entry name" value="HTH_18"/>
    <property type="match status" value="1"/>
</dbReference>
<evidence type="ECO:0000256" key="2">
    <source>
        <dbReference type="ARBA" id="ARBA00023125"/>
    </source>
</evidence>
<evidence type="ECO:0000313" key="6">
    <source>
        <dbReference type="Proteomes" id="UP000286402"/>
    </source>
</evidence>
<keyword evidence="2" id="KW-0238">DNA-binding</keyword>
<dbReference type="PRINTS" id="PR00032">
    <property type="entry name" value="HTHARAC"/>
</dbReference>
<evidence type="ECO:0000259" key="4">
    <source>
        <dbReference type="PROSITE" id="PS01124"/>
    </source>
</evidence>
<dbReference type="EMBL" id="MCAQ01000012">
    <property type="protein sequence ID" value="RKF36850.1"/>
    <property type="molecule type" value="Genomic_DNA"/>
</dbReference>
<protein>
    <submittedName>
        <fullName evidence="5">AraC family transcriptional regulator</fullName>
    </submittedName>
</protein>
<dbReference type="InterPro" id="IPR018060">
    <property type="entry name" value="HTH_AraC"/>
</dbReference>
<dbReference type="InterPro" id="IPR037923">
    <property type="entry name" value="HTH-like"/>
</dbReference>
<sequence>MAKEKKHIITEYHLNRHQPDKPQVAIIDLKSHLIENYCQVNKPHIHSFYQIIWFKKGKGTHAIDFNKYEVFENAIFFVAKDQMHYFDENTDYEGILIHFNEVFLFQNENPTAFFLNSNLFNNLYQQPTCCIDQGGAQKLDEYIAQMKYELEDKDDFGKEQLLRNYLNNFLIQIQRKKCASERPEGQHAQLFDEKRLQLIKFINLITENYKKGLTVAAYASLLGISSRSLSDLTQHLLNKTPSQMIQERIIVEAQRLLLYSQLNINQIGYQMGFDDASYFVKYFKKHTGISPSEFRKSIA</sequence>
<dbReference type="Pfam" id="PF02311">
    <property type="entry name" value="AraC_binding"/>
    <property type="match status" value="1"/>
</dbReference>
<dbReference type="Gene3D" id="1.10.10.60">
    <property type="entry name" value="Homeodomain-like"/>
    <property type="match status" value="1"/>
</dbReference>
<dbReference type="GO" id="GO:0043565">
    <property type="term" value="F:sequence-specific DNA binding"/>
    <property type="evidence" value="ECO:0007669"/>
    <property type="project" value="InterPro"/>
</dbReference>
<dbReference type="PANTHER" id="PTHR43280:SF32">
    <property type="entry name" value="TRANSCRIPTIONAL REGULATORY PROTEIN"/>
    <property type="match status" value="1"/>
</dbReference>
<dbReference type="InterPro" id="IPR003313">
    <property type="entry name" value="AraC-bd"/>
</dbReference>
<dbReference type="InterPro" id="IPR009057">
    <property type="entry name" value="Homeodomain-like_sf"/>
</dbReference>
<dbReference type="Gene3D" id="2.60.120.10">
    <property type="entry name" value="Jelly Rolls"/>
    <property type="match status" value="1"/>
</dbReference>
<proteinExistence type="predicted"/>
<comment type="caution">
    <text evidence="5">The sequence shown here is derived from an EMBL/GenBank/DDBJ whole genome shotgun (WGS) entry which is preliminary data.</text>
</comment>
<dbReference type="Proteomes" id="UP000286402">
    <property type="component" value="Unassembled WGS sequence"/>
</dbReference>
<dbReference type="InterPro" id="IPR014710">
    <property type="entry name" value="RmlC-like_jellyroll"/>
</dbReference>
<organism evidence="5 6">
    <name type="scientific">Sphingobacterium siyangense</name>
    <dbReference type="NCBI Taxonomy" id="459529"/>
    <lineage>
        <taxon>Bacteria</taxon>
        <taxon>Pseudomonadati</taxon>
        <taxon>Bacteroidota</taxon>
        <taxon>Sphingobacteriia</taxon>
        <taxon>Sphingobacteriales</taxon>
        <taxon>Sphingobacteriaceae</taxon>
        <taxon>Sphingobacterium</taxon>
    </lineage>
</organism>
<dbReference type="AlphaFoldDB" id="A0A420FV86"/>
<dbReference type="PANTHER" id="PTHR43280">
    <property type="entry name" value="ARAC-FAMILY TRANSCRIPTIONAL REGULATOR"/>
    <property type="match status" value="1"/>
</dbReference>
<dbReference type="SMART" id="SM00342">
    <property type="entry name" value="HTH_ARAC"/>
    <property type="match status" value="1"/>
</dbReference>
<name>A0A420FV86_9SPHI</name>
<evidence type="ECO:0000313" key="5">
    <source>
        <dbReference type="EMBL" id="RKF36850.1"/>
    </source>
</evidence>
<keyword evidence="1" id="KW-0805">Transcription regulation</keyword>
<reference evidence="5 6" key="1">
    <citation type="submission" date="2016-07" db="EMBL/GenBank/DDBJ databases">
        <title>Genome analysis of Sphingobacterium siyangense T12B17.</title>
        <authorList>
            <person name="Xu D."/>
            <person name="Su Y."/>
            <person name="Zheng S."/>
        </authorList>
    </citation>
    <scope>NUCLEOTIDE SEQUENCE [LARGE SCALE GENOMIC DNA]</scope>
    <source>
        <strain evidence="5 6">T12B17</strain>
    </source>
</reference>
<accession>A0A420FV86</accession>
<dbReference type="SUPFAM" id="SSF51215">
    <property type="entry name" value="Regulatory protein AraC"/>
    <property type="match status" value="1"/>
</dbReference>
<dbReference type="RefSeq" id="WP_120333998.1">
    <property type="nucleotide sequence ID" value="NZ_MCAQ01000012.1"/>
</dbReference>
<dbReference type="GO" id="GO:0003700">
    <property type="term" value="F:DNA-binding transcription factor activity"/>
    <property type="evidence" value="ECO:0007669"/>
    <property type="project" value="InterPro"/>
</dbReference>
<dbReference type="InterPro" id="IPR020449">
    <property type="entry name" value="Tscrpt_reg_AraC-type_HTH"/>
</dbReference>